<name>A0ABU5IL79_9BURK</name>
<feature type="signal peptide" evidence="3">
    <location>
        <begin position="1"/>
        <end position="26"/>
    </location>
</feature>
<dbReference type="Pfam" id="PF03330">
    <property type="entry name" value="DPBB_1"/>
    <property type="match status" value="1"/>
</dbReference>
<dbReference type="PANTHER" id="PTHR34183">
    <property type="entry name" value="ENDOLYTIC PEPTIDOGLYCAN TRANSGLYCOSYLASE RLPA"/>
    <property type="match status" value="1"/>
</dbReference>
<dbReference type="InterPro" id="IPR036908">
    <property type="entry name" value="RlpA-like_sf"/>
</dbReference>
<evidence type="ECO:0000256" key="1">
    <source>
        <dbReference type="ARBA" id="ARBA00023239"/>
    </source>
</evidence>
<protein>
    <recommendedName>
        <fullName evidence="3">Endolytic peptidoglycan transglycosylase RlpA</fullName>
        <ecNumber evidence="3">4.2.2.-</ecNumber>
    </recommendedName>
</protein>
<comment type="caution">
    <text evidence="7">The sequence shown here is derived from an EMBL/GenBank/DDBJ whole genome shotgun (WGS) entry which is preliminary data.</text>
</comment>
<feature type="region of interest" description="Disordered" evidence="5">
    <location>
        <begin position="219"/>
        <end position="251"/>
    </location>
</feature>
<evidence type="ECO:0000256" key="5">
    <source>
        <dbReference type="SAM" id="MobiDB-lite"/>
    </source>
</evidence>
<gene>
    <name evidence="3" type="primary">rlpA</name>
    <name evidence="7" type="ORF">SM757_24030</name>
</gene>
<feature type="domain" description="RlpA-like protein double-psi beta-barrel" evidence="6">
    <location>
        <begin position="128"/>
        <end position="217"/>
    </location>
</feature>
<dbReference type="Proteomes" id="UP001293718">
    <property type="component" value="Unassembled WGS sequence"/>
</dbReference>
<dbReference type="InterPro" id="IPR009009">
    <property type="entry name" value="RlpA-like_DPBB"/>
</dbReference>
<proteinExistence type="inferred from homology"/>
<dbReference type="EC" id="4.2.2.-" evidence="3"/>
<keyword evidence="8" id="KW-1185">Reference proteome</keyword>
<dbReference type="CDD" id="cd22268">
    <property type="entry name" value="DPBB_RlpA-like"/>
    <property type="match status" value="1"/>
</dbReference>
<dbReference type="InterPro" id="IPR034718">
    <property type="entry name" value="RlpA"/>
</dbReference>
<evidence type="ECO:0000313" key="8">
    <source>
        <dbReference type="Proteomes" id="UP001293718"/>
    </source>
</evidence>
<evidence type="ECO:0000256" key="2">
    <source>
        <dbReference type="ARBA" id="ARBA00023316"/>
    </source>
</evidence>
<evidence type="ECO:0000256" key="4">
    <source>
        <dbReference type="RuleBase" id="RU003495"/>
    </source>
</evidence>
<dbReference type="PANTHER" id="PTHR34183:SF8">
    <property type="entry name" value="ENDOLYTIC PEPTIDOGLYCAN TRANSGLYCOSYLASE RLPA-RELATED"/>
    <property type="match status" value="1"/>
</dbReference>
<comment type="similarity">
    <text evidence="3 4">Belongs to the RlpA family.</text>
</comment>
<dbReference type="SUPFAM" id="SSF50685">
    <property type="entry name" value="Barwin-like endoglucanases"/>
    <property type="match status" value="1"/>
</dbReference>
<evidence type="ECO:0000313" key="7">
    <source>
        <dbReference type="EMBL" id="MDZ5459651.1"/>
    </source>
</evidence>
<organism evidence="7 8">
    <name type="scientific">Azohydromonas lata</name>
    <dbReference type="NCBI Taxonomy" id="45677"/>
    <lineage>
        <taxon>Bacteria</taxon>
        <taxon>Pseudomonadati</taxon>
        <taxon>Pseudomonadota</taxon>
        <taxon>Betaproteobacteria</taxon>
        <taxon>Burkholderiales</taxon>
        <taxon>Sphaerotilaceae</taxon>
        <taxon>Azohydromonas</taxon>
    </lineage>
</organism>
<feature type="region of interest" description="Disordered" evidence="5">
    <location>
        <begin position="40"/>
        <end position="100"/>
    </location>
</feature>
<keyword evidence="2 3" id="KW-0961">Cell wall biogenesis/degradation</keyword>
<reference evidence="7 8" key="1">
    <citation type="submission" date="2023-11" db="EMBL/GenBank/DDBJ databases">
        <title>Draft genome of Azohydromonas lata strain H1 (DSM1123), a polyhydroxyalkanoate producer.</title>
        <authorList>
            <person name="Traversa D."/>
            <person name="D'Addabbo P."/>
            <person name="Pazzani C."/>
            <person name="Manzari C."/>
            <person name="Chiara M."/>
            <person name="Scrascia M."/>
        </authorList>
    </citation>
    <scope>NUCLEOTIDE SEQUENCE [LARGE SCALE GENOMIC DNA]</scope>
    <source>
        <strain evidence="7 8">H1</strain>
    </source>
</reference>
<sequence length="251" mass="25791" precursor="true">MKSLRPLLCHCLAALLPLACTLHAGAASGSAAAKSAAATKASAAERGPVKAADKPGPRAGGTAYKTGAHRTGATAAKSPGKRSAGVGARPGGPAKASAARVAKQKRAGDVAKLRPAQARLDFSGRKRVGQASYYARRFEGRRMADGSRMRLNHHNAASRTLPLGTVAKVTNLKTGRSAVVKIQDRGPFVKGRIVDLSPATARAVGLSEKDGVAPVEVTPIAVPMPDGSTRPGEGARDPMARTQLARARDDD</sequence>
<feature type="chain" id="PRO_5044924906" description="Endolytic peptidoglycan transglycosylase RlpA" evidence="3">
    <location>
        <begin position="27"/>
        <end position="251"/>
    </location>
</feature>
<dbReference type="NCBIfam" id="TIGR00413">
    <property type="entry name" value="rlpA"/>
    <property type="match status" value="1"/>
</dbReference>
<dbReference type="InterPro" id="IPR012997">
    <property type="entry name" value="RplA"/>
</dbReference>
<keyword evidence="1 3" id="KW-0456">Lyase</keyword>
<accession>A0ABU5IL79</accession>
<comment type="function">
    <text evidence="3">Lytic transglycosylase with a strong preference for naked glycan strands that lack stem peptides.</text>
</comment>
<evidence type="ECO:0000256" key="3">
    <source>
        <dbReference type="HAMAP-Rule" id="MF_02071"/>
    </source>
</evidence>
<dbReference type="RefSeq" id="WP_322467334.1">
    <property type="nucleotide sequence ID" value="NZ_JAXOJX010000048.1"/>
</dbReference>
<dbReference type="EMBL" id="JAXOJX010000048">
    <property type="protein sequence ID" value="MDZ5459651.1"/>
    <property type="molecule type" value="Genomic_DNA"/>
</dbReference>
<feature type="compositionally biased region" description="Basic and acidic residues" evidence="5">
    <location>
        <begin position="47"/>
        <end position="56"/>
    </location>
</feature>
<evidence type="ECO:0000259" key="6">
    <source>
        <dbReference type="Pfam" id="PF03330"/>
    </source>
</evidence>
<dbReference type="HAMAP" id="MF_02071">
    <property type="entry name" value="RlpA"/>
    <property type="match status" value="1"/>
</dbReference>
<dbReference type="Gene3D" id="2.40.40.10">
    <property type="entry name" value="RlpA-like domain"/>
    <property type="match status" value="1"/>
</dbReference>
<keyword evidence="3" id="KW-0732">Signal</keyword>